<proteinExistence type="predicted"/>
<evidence type="ECO:0000313" key="1">
    <source>
        <dbReference type="EMBL" id="EIP89853.1"/>
    </source>
</evidence>
<organism evidence="1 2">
    <name type="scientific">Burkholderia humptydooensis MSMB43</name>
    <dbReference type="NCBI Taxonomy" id="441157"/>
    <lineage>
        <taxon>Bacteria</taxon>
        <taxon>Pseudomonadati</taxon>
        <taxon>Pseudomonadota</taxon>
        <taxon>Betaproteobacteria</taxon>
        <taxon>Burkholderiales</taxon>
        <taxon>Burkholderiaceae</taxon>
        <taxon>Burkholderia</taxon>
        <taxon>pseudomallei group</taxon>
    </lineage>
</organism>
<dbReference type="Proteomes" id="UP000004682">
    <property type="component" value="Unassembled WGS sequence"/>
</dbReference>
<keyword evidence="2" id="KW-1185">Reference proteome</keyword>
<evidence type="ECO:0000313" key="2">
    <source>
        <dbReference type="Proteomes" id="UP000004682"/>
    </source>
</evidence>
<name>A0ABN0GC79_9BURK</name>
<sequence length="37" mass="4226">MCRAGRARRDVARRRMVRAIAARSFPIRPPPFAGVFL</sequence>
<protein>
    <submittedName>
        <fullName evidence="1">Uncharacterized protein</fullName>
    </submittedName>
</protein>
<accession>A0ABN0GC79</accession>
<gene>
    <name evidence="1" type="ORF">A33K_13435</name>
</gene>
<dbReference type="EMBL" id="JH692061">
    <property type="protein sequence ID" value="EIP89853.1"/>
    <property type="molecule type" value="Genomic_DNA"/>
</dbReference>
<reference evidence="2" key="1">
    <citation type="journal article" date="2012" name="J. Bacteriol.">
        <title>Revised Genome Sequence of Burkholderia thailandensis MSMB43 with Improved Annotation.</title>
        <authorList>
            <person name="Zhuo Y."/>
            <person name="Liu L."/>
            <person name="Wang Q."/>
            <person name="Liu X."/>
            <person name="Ren B."/>
            <person name="Liu M."/>
            <person name="Ni P."/>
            <person name="Cheng Y.Q."/>
            <person name="Zhang L."/>
        </authorList>
    </citation>
    <scope>NUCLEOTIDE SEQUENCE [LARGE SCALE GENOMIC DNA]</scope>
    <source>
        <strain evidence="2">MSMB43</strain>
    </source>
</reference>